<evidence type="ECO:0000256" key="1">
    <source>
        <dbReference type="ARBA" id="ARBA00022801"/>
    </source>
</evidence>
<dbReference type="RefSeq" id="WP_205260934.1">
    <property type="nucleotide sequence ID" value="NZ_JAERWK010000015.1"/>
</dbReference>
<dbReference type="GO" id="GO:0016798">
    <property type="term" value="F:hydrolase activity, acting on glycosyl bonds"/>
    <property type="evidence" value="ECO:0007669"/>
    <property type="project" value="UniProtKB-KW"/>
</dbReference>
<keyword evidence="5" id="KW-1185">Reference proteome</keyword>
<dbReference type="Gene3D" id="3.20.20.80">
    <property type="entry name" value="Glycosidases"/>
    <property type="match status" value="1"/>
</dbReference>
<keyword evidence="2" id="KW-0326">Glycosidase</keyword>
<comment type="caution">
    <text evidence="4">The sequence shown here is derived from an EMBL/GenBank/DDBJ whole genome shotgun (WGS) entry which is preliminary data.</text>
</comment>
<dbReference type="AlphaFoldDB" id="A0A939C292"/>
<dbReference type="SUPFAM" id="SSF51445">
    <property type="entry name" value="(Trans)glycosidases"/>
    <property type="match status" value="1"/>
</dbReference>
<dbReference type="Proteomes" id="UP000663792">
    <property type="component" value="Unassembled WGS sequence"/>
</dbReference>
<dbReference type="SMART" id="SM00642">
    <property type="entry name" value="Aamy"/>
    <property type="match status" value="1"/>
</dbReference>
<dbReference type="InterPro" id="IPR006047">
    <property type="entry name" value="GH13_cat_dom"/>
</dbReference>
<dbReference type="InterPro" id="IPR017853">
    <property type="entry name" value="GH"/>
</dbReference>
<evidence type="ECO:0000256" key="2">
    <source>
        <dbReference type="ARBA" id="ARBA00023295"/>
    </source>
</evidence>
<reference evidence="4" key="1">
    <citation type="submission" date="2021-01" db="EMBL/GenBank/DDBJ databases">
        <title>YIM 132084 draft genome.</title>
        <authorList>
            <person name="An D."/>
        </authorList>
    </citation>
    <scope>NUCLEOTIDE SEQUENCE</scope>
    <source>
        <strain evidence="4">YIM 132084</strain>
    </source>
</reference>
<feature type="domain" description="Glycosyl hydrolase family 13 catalytic" evidence="3">
    <location>
        <begin position="11"/>
        <end position="354"/>
    </location>
</feature>
<accession>A0A939C292</accession>
<keyword evidence="1" id="KW-0378">Hydrolase</keyword>
<dbReference type="GO" id="GO:0005975">
    <property type="term" value="P:carbohydrate metabolic process"/>
    <property type="evidence" value="ECO:0007669"/>
    <property type="project" value="InterPro"/>
</dbReference>
<dbReference type="CDD" id="cd11354">
    <property type="entry name" value="AmyAc_bac_CMD_like"/>
    <property type="match status" value="1"/>
</dbReference>
<dbReference type="PANTHER" id="PTHR10357:SF210">
    <property type="entry name" value="MALTODEXTRIN GLUCOSIDASE"/>
    <property type="match status" value="1"/>
</dbReference>
<evidence type="ECO:0000259" key="3">
    <source>
        <dbReference type="SMART" id="SM00642"/>
    </source>
</evidence>
<protein>
    <submittedName>
        <fullName evidence="4">Alpha-amylase family protein</fullName>
    </submittedName>
</protein>
<dbReference type="Pfam" id="PF00128">
    <property type="entry name" value="Alpha-amylase"/>
    <property type="match status" value="1"/>
</dbReference>
<dbReference type="PANTHER" id="PTHR10357">
    <property type="entry name" value="ALPHA-AMYLASE FAMILY MEMBER"/>
    <property type="match status" value="1"/>
</dbReference>
<gene>
    <name evidence="4" type="ORF">JL106_11875</name>
</gene>
<evidence type="ECO:0000313" key="5">
    <source>
        <dbReference type="Proteomes" id="UP000663792"/>
    </source>
</evidence>
<dbReference type="EMBL" id="JAERWK010000015">
    <property type="protein sequence ID" value="MBM9467979.1"/>
    <property type="molecule type" value="Genomic_DNA"/>
</dbReference>
<organism evidence="4 5">
    <name type="scientific">Nakamurella leprariae</name>
    <dbReference type="NCBI Taxonomy" id="2803911"/>
    <lineage>
        <taxon>Bacteria</taxon>
        <taxon>Bacillati</taxon>
        <taxon>Actinomycetota</taxon>
        <taxon>Actinomycetes</taxon>
        <taxon>Nakamurellales</taxon>
        <taxon>Nakamurellaceae</taxon>
        <taxon>Nakamurella</taxon>
    </lineage>
</organism>
<evidence type="ECO:0000313" key="4">
    <source>
        <dbReference type="EMBL" id="MBM9467979.1"/>
    </source>
</evidence>
<name>A0A939C292_9ACTN</name>
<proteinExistence type="predicted"/>
<sequence length="417" mass="45891">MSWTDHVIWWHVYPLGFTGAPIRPDGPVEPAPRLRRLLPWLDHALELGASGLALGPVFASQTHGYDTVDHFRIDPRLGDDADFDELIAQCRARGLRVLLDGVFNHVGAEHPLVRRALAEGPDGEVADWFRIDWSAPDGPRPAVFEGHGSLVALNHETPAVRDHVGDVLRHWLDRGADGWRLDAAYAVDPAFWAAVLPGVRDQHPDAWFVGEVIHGDHADIVRSSGLDSVTQYELWKAIWSSLADRNCFELDWTLRRHGELLTVFRPATFVGNHDVTRIATTVGPDAAVLAAVVLLTVGGIPSIYAGDEHAFTGTKEDRLGGDDAVRPEFPEAPDQLAEWGAGTFRAHQQLIGIRRRHPWLVDARTETVELTNTRYVYRAHASDDTAGDAWLQVELDVTGTPAAVVRDPGGTELFATG</sequence>